<dbReference type="KEGG" id="hte:Hydth_0442"/>
<dbReference type="EMBL" id="AP011112">
    <property type="protein sequence ID" value="BAI68908.1"/>
    <property type="molecule type" value="Genomic_DNA"/>
</dbReference>
<dbReference type="STRING" id="608538.HTH_0444"/>
<evidence type="ECO:0000313" key="2">
    <source>
        <dbReference type="Proteomes" id="UP000002574"/>
    </source>
</evidence>
<dbReference type="KEGG" id="hth:HTH_0444"/>
<dbReference type="RefSeq" id="WP_012963091.1">
    <property type="nucleotide sequence ID" value="NC_013799.1"/>
</dbReference>
<proteinExistence type="predicted"/>
<organism evidence="1 2">
    <name type="scientific">Hydrogenobacter thermophilus (strain DSM 6534 / IAM 12695 / TK-6)</name>
    <dbReference type="NCBI Taxonomy" id="608538"/>
    <lineage>
        <taxon>Bacteria</taxon>
        <taxon>Pseudomonadati</taxon>
        <taxon>Aquificota</taxon>
        <taxon>Aquificia</taxon>
        <taxon>Aquificales</taxon>
        <taxon>Aquificaceae</taxon>
        <taxon>Hydrogenobacter</taxon>
    </lineage>
</organism>
<sequence length="95" mass="11010">MALRILERVNIEKLKEELFKRGWNEGKFNSRQAMLKEFNDYLWVAVLEKEPYFLSLPKEESSRVHSEGMKALREEVESLALTLGFSLPTKGGSYA</sequence>
<protein>
    <submittedName>
        <fullName evidence="1">Uncharacterized protein</fullName>
    </submittedName>
</protein>
<dbReference type="OrthoDB" id="14769at2"/>
<accession>D3DGF6</accession>
<keyword evidence="2" id="KW-1185">Reference proteome</keyword>
<reference evidence="1 2" key="1">
    <citation type="journal article" date="2010" name="J. Bacteriol.">
        <title>Complete genome sequence of the thermophilic, obligately chemolithoautotrophic hydrogen-oxidizing bacterium Hydrogenobacter thermophilus TK-6.</title>
        <authorList>
            <person name="Arai H."/>
            <person name="Kanbe H."/>
            <person name="Ishii M."/>
            <person name="Igarashi Y."/>
        </authorList>
    </citation>
    <scope>NUCLEOTIDE SEQUENCE [LARGE SCALE GENOMIC DNA]</scope>
    <source>
        <strain evidence="2">DSM 6534 / IAM 12695 / TK-6 [Tokyo]</strain>
    </source>
</reference>
<dbReference type="Proteomes" id="UP000002574">
    <property type="component" value="Chromosome"/>
</dbReference>
<evidence type="ECO:0000313" key="1">
    <source>
        <dbReference type="EMBL" id="BAI68908.1"/>
    </source>
</evidence>
<dbReference type="AlphaFoldDB" id="D3DGF6"/>
<gene>
    <name evidence="1" type="ordered locus">HTH_0444</name>
</gene>
<name>D3DGF6_HYDTT</name>